<keyword evidence="1" id="KW-0472">Membrane</keyword>
<dbReference type="EMBL" id="CAKOAT010529598">
    <property type="protein sequence ID" value="CAH8381873.1"/>
    <property type="molecule type" value="Genomic_DNA"/>
</dbReference>
<gene>
    <name evidence="2" type="ORF">ERUC_LOCUS34356</name>
</gene>
<evidence type="ECO:0000313" key="2">
    <source>
        <dbReference type="EMBL" id="CAH8381873.1"/>
    </source>
</evidence>
<sequence length="100" mass="11975">MVKKITLIVLGASSKLKFIPNVTEIYLKWSFAQWLWCLESDLTKQISGDELRRRDGVTEIPIKCFVETNHFRLISRASIYLHLLYFHLYLYLLAFRMYWA</sequence>
<organism evidence="2 3">
    <name type="scientific">Eruca vesicaria subsp. sativa</name>
    <name type="common">Garden rocket</name>
    <name type="synonym">Eruca sativa</name>
    <dbReference type="NCBI Taxonomy" id="29727"/>
    <lineage>
        <taxon>Eukaryota</taxon>
        <taxon>Viridiplantae</taxon>
        <taxon>Streptophyta</taxon>
        <taxon>Embryophyta</taxon>
        <taxon>Tracheophyta</taxon>
        <taxon>Spermatophyta</taxon>
        <taxon>Magnoliopsida</taxon>
        <taxon>eudicotyledons</taxon>
        <taxon>Gunneridae</taxon>
        <taxon>Pentapetalae</taxon>
        <taxon>rosids</taxon>
        <taxon>malvids</taxon>
        <taxon>Brassicales</taxon>
        <taxon>Brassicaceae</taxon>
        <taxon>Brassiceae</taxon>
        <taxon>Eruca</taxon>
    </lineage>
</organism>
<feature type="transmembrane region" description="Helical" evidence="1">
    <location>
        <begin position="79"/>
        <end position="99"/>
    </location>
</feature>
<comment type="caution">
    <text evidence="2">The sequence shown here is derived from an EMBL/GenBank/DDBJ whole genome shotgun (WGS) entry which is preliminary data.</text>
</comment>
<accession>A0ABC8LE28</accession>
<dbReference type="Proteomes" id="UP001642260">
    <property type="component" value="Unassembled WGS sequence"/>
</dbReference>
<keyword evidence="3" id="KW-1185">Reference proteome</keyword>
<dbReference type="AlphaFoldDB" id="A0ABC8LE28"/>
<keyword evidence="1" id="KW-1133">Transmembrane helix</keyword>
<proteinExistence type="predicted"/>
<keyword evidence="1" id="KW-0812">Transmembrane</keyword>
<name>A0ABC8LE28_ERUVS</name>
<reference evidence="2 3" key="1">
    <citation type="submission" date="2022-03" db="EMBL/GenBank/DDBJ databases">
        <authorList>
            <person name="Macdonald S."/>
            <person name="Ahmed S."/>
            <person name="Newling K."/>
        </authorList>
    </citation>
    <scope>NUCLEOTIDE SEQUENCE [LARGE SCALE GENOMIC DNA]</scope>
</reference>
<evidence type="ECO:0000313" key="3">
    <source>
        <dbReference type="Proteomes" id="UP001642260"/>
    </source>
</evidence>
<protein>
    <submittedName>
        <fullName evidence="2">Uncharacterized protein</fullName>
    </submittedName>
</protein>
<evidence type="ECO:0000256" key="1">
    <source>
        <dbReference type="SAM" id="Phobius"/>
    </source>
</evidence>